<feature type="transmembrane region" description="Helical" evidence="1">
    <location>
        <begin position="223"/>
        <end position="243"/>
    </location>
</feature>
<dbReference type="AlphaFoldDB" id="A0A511MWN3"/>
<feature type="transmembrane region" description="Helical" evidence="1">
    <location>
        <begin position="191"/>
        <end position="211"/>
    </location>
</feature>
<keyword evidence="1" id="KW-0812">Transmembrane</keyword>
<feature type="transmembrane region" description="Helical" evidence="1">
    <location>
        <begin position="139"/>
        <end position="156"/>
    </location>
</feature>
<organism evidence="2 3">
    <name type="scientific">Deinococcus cellulosilyticus (strain DSM 18568 / NBRC 106333 / KACC 11606 / 5516J-15)</name>
    <dbReference type="NCBI Taxonomy" id="1223518"/>
    <lineage>
        <taxon>Bacteria</taxon>
        <taxon>Thermotogati</taxon>
        <taxon>Deinococcota</taxon>
        <taxon>Deinococci</taxon>
        <taxon>Deinococcales</taxon>
        <taxon>Deinococcaceae</taxon>
        <taxon>Deinococcus</taxon>
    </lineage>
</organism>
<dbReference type="PANTHER" id="PTHR36840:SF1">
    <property type="entry name" value="BLL5714 PROTEIN"/>
    <property type="match status" value="1"/>
</dbReference>
<feature type="transmembrane region" description="Helical" evidence="1">
    <location>
        <begin position="162"/>
        <end position="179"/>
    </location>
</feature>
<name>A0A511MWN3_DEIC1</name>
<dbReference type="EMBL" id="BJXB01000002">
    <property type="protein sequence ID" value="GEM44993.1"/>
    <property type="molecule type" value="Genomic_DNA"/>
</dbReference>
<dbReference type="OrthoDB" id="9798526at2"/>
<dbReference type="RefSeq" id="WP_146882221.1">
    <property type="nucleotide sequence ID" value="NZ_BJXB01000002.1"/>
</dbReference>
<feature type="transmembrane region" description="Helical" evidence="1">
    <location>
        <begin position="353"/>
        <end position="371"/>
    </location>
</feature>
<dbReference type="Proteomes" id="UP000321306">
    <property type="component" value="Unassembled WGS sequence"/>
</dbReference>
<protein>
    <submittedName>
        <fullName evidence="2">Low temperature requirement protein A</fullName>
    </submittedName>
</protein>
<gene>
    <name evidence="2" type="ORF">DC3_06280</name>
</gene>
<reference evidence="2 3" key="1">
    <citation type="submission" date="2019-07" db="EMBL/GenBank/DDBJ databases">
        <title>Whole genome shotgun sequence of Deinococcus cellulosilyticus NBRC 106333.</title>
        <authorList>
            <person name="Hosoyama A."/>
            <person name="Uohara A."/>
            <person name="Ohji S."/>
            <person name="Ichikawa N."/>
        </authorList>
    </citation>
    <scope>NUCLEOTIDE SEQUENCE [LARGE SCALE GENOMIC DNA]</scope>
    <source>
        <strain evidence="2 3">NBRC 106333</strain>
    </source>
</reference>
<keyword evidence="3" id="KW-1185">Reference proteome</keyword>
<feature type="transmembrane region" description="Helical" evidence="1">
    <location>
        <begin position="108"/>
        <end position="127"/>
    </location>
</feature>
<feature type="transmembrane region" description="Helical" evidence="1">
    <location>
        <begin position="52"/>
        <end position="70"/>
    </location>
</feature>
<proteinExistence type="predicted"/>
<comment type="caution">
    <text evidence="2">The sequence shown here is derived from an EMBL/GenBank/DDBJ whole genome shotgun (WGS) entry which is preliminary data.</text>
</comment>
<evidence type="ECO:0000313" key="2">
    <source>
        <dbReference type="EMBL" id="GEM44993.1"/>
    </source>
</evidence>
<feature type="transmembrane region" description="Helical" evidence="1">
    <location>
        <begin position="331"/>
        <end position="347"/>
    </location>
</feature>
<dbReference type="InterPro" id="IPR010640">
    <property type="entry name" value="Low_temperature_requirement_A"/>
</dbReference>
<feature type="transmembrane region" description="Helical" evidence="1">
    <location>
        <begin position="82"/>
        <end position="102"/>
    </location>
</feature>
<dbReference type="PANTHER" id="PTHR36840">
    <property type="entry name" value="BLL5714 PROTEIN"/>
    <property type="match status" value="1"/>
</dbReference>
<keyword evidence="1" id="KW-1133">Transmembrane helix</keyword>
<sequence>MSAEPTPPPAQPPETEKVSTLELYFDLVFVFIVTQVTHMVEHAHGPLDVMKGMLVLGITWWMYGGYAWLTNHVSTSHPAHRLWILLGMAGFLMIGVSVPHVFTEGGMLFGVGFMLVVLVHTVLFTRADSKAPIMASLRMAPYHLLAAVLALGAGFTSGQMDWILLGGAFSIQFLSPLLTRTRGFRVQPRHFVERHGLVMIIALGEAVVAIGTTTTEEPLVMPLIMKALMGLVLTSALWWSYFAGESQAAERALEHAQTQNRSKMALAGYGYAHLGMIVGIVLLASSIQGFMVHPSEQEGFPPEWLLAWGLCVYLLSDVFFRIWLSIGLQTFRLGFALLMPVLGWVASHLPEMVQLSTFTLALVLMVVLEQVRTSRLPR</sequence>
<evidence type="ECO:0000313" key="3">
    <source>
        <dbReference type="Proteomes" id="UP000321306"/>
    </source>
</evidence>
<feature type="transmembrane region" description="Helical" evidence="1">
    <location>
        <begin position="264"/>
        <end position="284"/>
    </location>
</feature>
<feature type="transmembrane region" description="Helical" evidence="1">
    <location>
        <begin position="304"/>
        <end position="324"/>
    </location>
</feature>
<evidence type="ECO:0000256" key="1">
    <source>
        <dbReference type="SAM" id="Phobius"/>
    </source>
</evidence>
<accession>A0A511MWN3</accession>
<dbReference type="Pfam" id="PF06772">
    <property type="entry name" value="LtrA"/>
    <property type="match status" value="1"/>
</dbReference>
<keyword evidence="1" id="KW-0472">Membrane</keyword>